<evidence type="ECO:0000256" key="13">
    <source>
        <dbReference type="RuleBase" id="RU364064"/>
    </source>
</evidence>
<dbReference type="NCBIfam" id="TIGR02504">
    <property type="entry name" value="NrdJ_Z"/>
    <property type="match status" value="1"/>
</dbReference>
<dbReference type="GO" id="GO:0050897">
    <property type="term" value="F:cobalt ion binding"/>
    <property type="evidence" value="ECO:0007669"/>
    <property type="project" value="InterPro"/>
</dbReference>
<dbReference type="CDD" id="cd02888">
    <property type="entry name" value="RNR_II_dimer"/>
    <property type="match status" value="1"/>
</dbReference>
<gene>
    <name evidence="18" type="ORF">BON30_24090</name>
</gene>
<evidence type="ECO:0000313" key="18">
    <source>
        <dbReference type="EMBL" id="OJH38228.1"/>
    </source>
</evidence>
<evidence type="ECO:0000259" key="16">
    <source>
        <dbReference type="Pfam" id="PF08471"/>
    </source>
</evidence>
<evidence type="ECO:0000313" key="19">
    <source>
        <dbReference type="Proteomes" id="UP000182229"/>
    </source>
</evidence>
<dbReference type="InterPro" id="IPR000788">
    <property type="entry name" value="RNR_lg_C"/>
</dbReference>
<dbReference type="PANTHER" id="PTHR43371:SF1">
    <property type="entry name" value="RIBONUCLEOSIDE-DIPHOSPHATE REDUCTASE"/>
    <property type="match status" value="1"/>
</dbReference>
<dbReference type="Proteomes" id="UP000182229">
    <property type="component" value="Unassembled WGS sequence"/>
</dbReference>
<evidence type="ECO:0000256" key="4">
    <source>
        <dbReference type="ARBA" id="ARBA00014409"/>
    </source>
</evidence>
<name>A0A1L9B7K8_9BACT</name>
<dbReference type="Pfam" id="PF02867">
    <property type="entry name" value="Ribonuc_red_lgC"/>
    <property type="match status" value="1"/>
</dbReference>
<keyword evidence="19" id="KW-1185">Reference proteome</keyword>
<evidence type="ECO:0000256" key="3">
    <source>
        <dbReference type="ARBA" id="ARBA00012274"/>
    </source>
</evidence>
<dbReference type="InterPro" id="IPR024434">
    <property type="entry name" value="TSCPD_dom"/>
</dbReference>
<evidence type="ECO:0000256" key="11">
    <source>
        <dbReference type="ARBA" id="ARBA00025437"/>
    </source>
</evidence>
<feature type="domain" description="TSCPD" evidence="17">
    <location>
        <begin position="743"/>
        <end position="845"/>
    </location>
</feature>
<comment type="cofactor">
    <cofactor evidence="1 13">
        <name>adenosylcob(III)alamin</name>
        <dbReference type="ChEBI" id="CHEBI:18408"/>
    </cofactor>
</comment>
<dbReference type="AlphaFoldDB" id="A0A1L9B7K8"/>
<evidence type="ECO:0000256" key="10">
    <source>
        <dbReference type="ARBA" id="ARBA00023285"/>
    </source>
</evidence>
<comment type="similarity">
    <text evidence="2 13">Belongs to the ribonucleoside diphosphate reductase class-2 family.</text>
</comment>
<proteinExistence type="inferred from homology"/>
<dbReference type="Gene3D" id="3.20.70.20">
    <property type="match status" value="1"/>
</dbReference>
<dbReference type="GO" id="GO:0000166">
    <property type="term" value="F:nucleotide binding"/>
    <property type="evidence" value="ECO:0007669"/>
    <property type="project" value="UniProtKB-KW"/>
</dbReference>
<dbReference type="OrthoDB" id="9762933at2"/>
<dbReference type="STRING" id="83449.BON30_24090"/>
<dbReference type="GO" id="GO:0071897">
    <property type="term" value="P:DNA biosynthetic process"/>
    <property type="evidence" value="ECO:0007669"/>
    <property type="project" value="UniProtKB-KW"/>
</dbReference>
<dbReference type="GO" id="GO:0031419">
    <property type="term" value="F:cobalamin binding"/>
    <property type="evidence" value="ECO:0007669"/>
    <property type="project" value="UniProtKB-KW"/>
</dbReference>
<dbReference type="SUPFAM" id="SSF51998">
    <property type="entry name" value="PFL-like glycyl radical enzymes"/>
    <property type="match status" value="1"/>
</dbReference>
<evidence type="ECO:0000256" key="9">
    <source>
        <dbReference type="ARBA" id="ARBA00023157"/>
    </source>
</evidence>
<dbReference type="InterPro" id="IPR050862">
    <property type="entry name" value="RdRp_reductase_class-2"/>
</dbReference>
<evidence type="ECO:0000256" key="1">
    <source>
        <dbReference type="ARBA" id="ARBA00001922"/>
    </source>
</evidence>
<keyword evidence="7 13" id="KW-0547">Nucleotide-binding</keyword>
<reference evidence="18 19" key="2">
    <citation type="submission" date="2016-12" db="EMBL/GenBank/DDBJ databases">
        <title>Draft Genome Sequence of Cystobacter ferrugineus Strain Cbfe23.</title>
        <authorList>
            <person name="Akbar S."/>
            <person name="Dowd S.E."/>
            <person name="Stevens D.C."/>
        </authorList>
    </citation>
    <scope>NUCLEOTIDE SEQUENCE [LARGE SCALE GENOMIC DNA]</scope>
    <source>
        <strain evidence="18 19">Cbfe23</strain>
    </source>
</reference>
<keyword evidence="10 13" id="KW-0170">Cobalt</keyword>
<comment type="caution">
    <text evidence="18">The sequence shown here is derived from an EMBL/GenBank/DDBJ whole genome shotgun (WGS) entry which is preliminary data.</text>
</comment>
<keyword evidence="6 13" id="KW-0237">DNA synthesis</keyword>
<protein>
    <recommendedName>
        <fullName evidence="4 13">Vitamin B12-dependent ribonucleotide reductase</fullName>
        <ecNumber evidence="3 13">1.17.4.1</ecNumber>
    </recommendedName>
</protein>
<feature type="domain" description="Ribonucleotide reductase large subunit C-terminal" evidence="15">
    <location>
        <begin position="162"/>
        <end position="700"/>
    </location>
</feature>
<keyword evidence="5 13" id="KW-0846">Cobalamin</keyword>
<dbReference type="PRINTS" id="PR01183">
    <property type="entry name" value="RIBORDTASEM1"/>
</dbReference>
<evidence type="ECO:0000256" key="14">
    <source>
        <dbReference type="SAM" id="MobiDB-lite"/>
    </source>
</evidence>
<feature type="domain" description="Ribonucleotide reductase class II vitamin B12-dependent N-terminal" evidence="16">
    <location>
        <begin position="50"/>
        <end position="141"/>
    </location>
</feature>
<comment type="function">
    <text evidence="11 13">Catalyzes the reduction of ribonucleotides to deoxyribonucleotides. May function to provide a pool of deoxyribonucleotide precursors for DNA repair during oxygen limitation and/or for immediate growth after restoration of oxygen.</text>
</comment>
<evidence type="ECO:0000259" key="15">
    <source>
        <dbReference type="Pfam" id="PF02867"/>
    </source>
</evidence>
<evidence type="ECO:0000256" key="12">
    <source>
        <dbReference type="ARBA" id="ARBA00047754"/>
    </source>
</evidence>
<sequence length="927" mass="100711">MEHHELNATAAVMDGKEMAGPRTKAPGLTVERFFTTPGVDPADELAWELRTAGISGEDGKSVFQQKDVEVPKSWSMLATNVVASKYFRGTPGTAERETSVRHLVARVVDTLTRWGAQGGYFATATDRDTFHAELTHLLLRQKAAFNSPVWFNVGVEEHPQCSACFINSVDDSMESILGLAKTEGMLFKYGSGTGSNLSTIRSSRELLAGGGTASGPVSFMKGFDAFAGVIKSGGKTRRAAKMVILNADHPDVLEFIRCKSNEEKKAWALIEAGYDPSFNGEAYSSVFFQNSNNSVRATDEFMRAVINDGAWTTHAVRDGRPMDTHKARDIFREIASAAHLCGDPGMQFDTTINAWHTCSNTDRINASNPCSEYMFLDDSACNLASLNLMHFRTIDGDFDVTAFKHAVDVVLLAMEIIVGNSKYPTEKITKNSHAYRPLGLGYANLGALLMAAGLPYDSDVGRNYAGAITSLMCGEAYAMSARMAGKQGAFEGYAKNAEPFLGVIRKHRKAAYNIPPEGVTPELFEAQKQAWDEALALGGEFGFRNSQVTVLAPTGTIGFMMDCDTTGIEPDIALIKYKKLVGGGMLKIVNQTVPLALEKLGYRQTQAQDIITYLDKHETIEGAPHLKPEHLAVFDCAFKPAKGQRSIHWMGHLKMMGATQPFLSGAISKTVNMPSDATVEDIEKAYIEAWRMGLKAVAVYRDGCKRTQPLNTSKDKVKDTKAVVAEPALAAVRDANAMRRRLPDERRAITHKFSIGGHEGYLTVGMYEDGTPGELFCVMAKEGSVVSGLMDSFATAVSLALQYGVPLQVLVDKFSHVRFEPSGFTGNPAVPIAKSIVDYIFRWLALKFLPAEQAEGGMEETVEPKVVAAEVKPEVQAAPVVALPMATPRRTYLNQADAPPCHTCGEIMVRNGACYKCSNCGTTSGCS</sequence>
<evidence type="ECO:0000256" key="7">
    <source>
        <dbReference type="ARBA" id="ARBA00022741"/>
    </source>
</evidence>
<reference evidence="19" key="1">
    <citation type="submission" date="2016-11" db="EMBL/GenBank/DDBJ databases">
        <authorList>
            <person name="Shukria A."/>
            <person name="Stevens D.C."/>
        </authorList>
    </citation>
    <scope>NUCLEOTIDE SEQUENCE [LARGE SCALE GENOMIC DNA]</scope>
    <source>
        <strain evidence="19">Cbfe23</strain>
    </source>
</reference>
<feature type="region of interest" description="Disordered" evidence="14">
    <location>
        <begin position="1"/>
        <end position="23"/>
    </location>
</feature>
<dbReference type="InterPro" id="IPR013344">
    <property type="entry name" value="RNR_NrdJ/NrdZ"/>
</dbReference>
<dbReference type="Pfam" id="PF08471">
    <property type="entry name" value="Ribonuc_red_2_N"/>
    <property type="match status" value="1"/>
</dbReference>
<comment type="catalytic activity">
    <reaction evidence="12 13">
        <text>a 2'-deoxyribonucleoside 5'-diphosphate + [thioredoxin]-disulfide + H2O = a ribonucleoside 5'-diphosphate + [thioredoxin]-dithiol</text>
        <dbReference type="Rhea" id="RHEA:23252"/>
        <dbReference type="Rhea" id="RHEA-COMP:10698"/>
        <dbReference type="Rhea" id="RHEA-COMP:10700"/>
        <dbReference type="ChEBI" id="CHEBI:15377"/>
        <dbReference type="ChEBI" id="CHEBI:29950"/>
        <dbReference type="ChEBI" id="CHEBI:50058"/>
        <dbReference type="ChEBI" id="CHEBI:57930"/>
        <dbReference type="ChEBI" id="CHEBI:73316"/>
        <dbReference type="EC" id="1.17.4.1"/>
    </reaction>
</comment>
<keyword evidence="8 13" id="KW-0560">Oxidoreductase</keyword>
<evidence type="ECO:0000259" key="17">
    <source>
        <dbReference type="Pfam" id="PF12637"/>
    </source>
</evidence>
<evidence type="ECO:0000256" key="6">
    <source>
        <dbReference type="ARBA" id="ARBA00022634"/>
    </source>
</evidence>
<evidence type="ECO:0000256" key="5">
    <source>
        <dbReference type="ARBA" id="ARBA00022628"/>
    </source>
</evidence>
<dbReference type="NCBIfam" id="NF005122">
    <property type="entry name" value="PRK06556.1"/>
    <property type="match status" value="1"/>
</dbReference>
<organism evidence="18 19">
    <name type="scientific">Cystobacter ferrugineus</name>
    <dbReference type="NCBI Taxonomy" id="83449"/>
    <lineage>
        <taxon>Bacteria</taxon>
        <taxon>Pseudomonadati</taxon>
        <taxon>Myxococcota</taxon>
        <taxon>Myxococcia</taxon>
        <taxon>Myxococcales</taxon>
        <taxon>Cystobacterineae</taxon>
        <taxon>Archangiaceae</taxon>
        <taxon>Cystobacter</taxon>
    </lineage>
</organism>
<dbReference type="InterPro" id="IPR013678">
    <property type="entry name" value="RNR_2_N"/>
</dbReference>
<evidence type="ECO:0000256" key="2">
    <source>
        <dbReference type="ARBA" id="ARBA00007405"/>
    </source>
</evidence>
<dbReference type="EC" id="1.17.4.1" evidence="3 13"/>
<evidence type="ECO:0000256" key="8">
    <source>
        <dbReference type="ARBA" id="ARBA00023002"/>
    </source>
</evidence>
<dbReference type="PANTHER" id="PTHR43371">
    <property type="entry name" value="VITAMIN B12-DEPENDENT RIBONUCLEOTIDE REDUCTASE"/>
    <property type="match status" value="1"/>
</dbReference>
<dbReference type="Pfam" id="PF12637">
    <property type="entry name" value="TSCPD"/>
    <property type="match status" value="1"/>
</dbReference>
<keyword evidence="9" id="KW-1015">Disulfide bond</keyword>
<dbReference type="EMBL" id="MPIN01000006">
    <property type="protein sequence ID" value="OJH38228.1"/>
    <property type="molecule type" value="Genomic_DNA"/>
</dbReference>
<accession>A0A1L9B7K8</accession>
<dbReference type="GO" id="GO:0004748">
    <property type="term" value="F:ribonucleoside-diphosphate reductase activity, thioredoxin disulfide as acceptor"/>
    <property type="evidence" value="ECO:0007669"/>
    <property type="project" value="UniProtKB-EC"/>
</dbReference>